<dbReference type="SUPFAM" id="SSF55729">
    <property type="entry name" value="Acyl-CoA N-acyltransferases (Nat)"/>
    <property type="match status" value="1"/>
</dbReference>
<dbReference type="Proteomes" id="UP000245711">
    <property type="component" value="Chromosome"/>
</dbReference>
<feature type="active site" description="Proton donor" evidence="5">
    <location>
        <position position="127"/>
    </location>
</feature>
<sequence length="402" mass="43805">MTTTTGGITIRTATEQDWPKIVLLNEICFATPQTPELTAFWKGLVGADRPVIALDGAAVVGATMDIPMTVTVPGGAGVAAAGITAVTVAPTHRRRGILRALYTEQHARIRRSGVPLSILTASEGGIYGRFGYGPTTVESTVGIDRRFAALHPDVPDPGGVRVVRPVEARPSITEIYDRWQRRTPGAQVRPDNVWDRIFADPESERGGGTSLFGLLHDDGYVLYRCVSGEHGTTARVQEFRSVTDDSHIALWRALLGLDLIRRIEASVVPDDPLPYLLTDSRLVRTTSRHDELWVRIMDVPAALEARVYRCDLDVVMQVDDGFLDAGGRFALRVRDGRAVCTRTETDPQVVLALDVLGSLYLGAHRARAFAAANRLWAVDSSTLDALDLAFGSEYSAQMGWGF</sequence>
<feature type="binding site" evidence="5">
    <location>
        <begin position="122"/>
        <end position="123"/>
    </location>
    <ligand>
        <name>acetyl-CoA</name>
        <dbReference type="ChEBI" id="CHEBI:57288"/>
    </ligand>
</feature>
<organism evidence="7 8">
    <name type="scientific">Rhodococcus oxybenzonivorans</name>
    <dbReference type="NCBI Taxonomy" id="1990687"/>
    <lineage>
        <taxon>Bacteria</taxon>
        <taxon>Bacillati</taxon>
        <taxon>Actinomycetota</taxon>
        <taxon>Actinomycetes</taxon>
        <taxon>Mycobacteriales</taxon>
        <taxon>Nocardiaceae</taxon>
        <taxon>Rhodococcus</taxon>
    </lineage>
</organism>
<evidence type="ECO:0000256" key="4">
    <source>
        <dbReference type="ARBA" id="ARBA00023315"/>
    </source>
</evidence>
<evidence type="ECO:0000256" key="2">
    <source>
        <dbReference type="ARBA" id="ARBA00022488"/>
    </source>
</evidence>
<evidence type="ECO:0000256" key="1">
    <source>
        <dbReference type="ARBA" id="ARBA00009213"/>
    </source>
</evidence>
<dbReference type="GO" id="GO:0034069">
    <property type="term" value="F:aminoglycoside N-acetyltransferase activity"/>
    <property type="evidence" value="ECO:0007669"/>
    <property type="project" value="TreeGrafter"/>
</dbReference>
<dbReference type="InterPro" id="IPR022902">
    <property type="entry name" value="NAcTrfase_Eis"/>
</dbReference>
<dbReference type="InterPro" id="IPR041380">
    <property type="entry name" value="Acetyltransf_17"/>
</dbReference>
<proteinExistence type="inferred from homology"/>
<dbReference type="Pfam" id="PF13527">
    <property type="entry name" value="Acetyltransf_9"/>
    <property type="match status" value="1"/>
</dbReference>
<dbReference type="PANTHER" id="PTHR37817">
    <property type="entry name" value="N-ACETYLTRANSFERASE EIS"/>
    <property type="match status" value="1"/>
</dbReference>
<gene>
    <name evidence="7" type="ORF">CBI38_09050</name>
</gene>
<name>A0A2S2BT09_9NOCA</name>
<dbReference type="InterPro" id="IPR025559">
    <property type="entry name" value="Eis_dom"/>
</dbReference>
<keyword evidence="4 5" id="KW-0012">Acyltransferase</keyword>
<dbReference type="InterPro" id="IPR036527">
    <property type="entry name" value="SCP2_sterol-bd_dom_sf"/>
</dbReference>
<keyword evidence="3 5" id="KW-0808">Transferase</keyword>
<dbReference type="GO" id="GO:0030649">
    <property type="term" value="P:aminoglycoside antibiotic catabolic process"/>
    <property type="evidence" value="ECO:0007669"/>
    <property type="project" value="TreeGrafter"/>
</dbReference>
<dbReference type="Pfam" id="PF17668">
    <property type="entry name" value="Acetyltransf_17"/>
    <property type="match status" value="1"/>
</dbReference>
<keyword evidence="8" id="KW-1185">Reference proteome</keyword>
<comment type="similarity">
    <text evidence="1 5">Belongs to the acetyltransferase Eis family.</text>
</comment>
<feature type="binding site" evidence="5">
    <location>
        <begin position="86"/>
        <end position="88"/>
    </location>
    <ligand>
        <name>acetyl-CoA</name>
        <dbReference type="ChEBI" id="CHEBI:57288"/>
    </ligand>
</feature>
<dbReference type="NCBIfam" id="NF002367">
    <property type="entry name" value="PRK01346.1-4"/>
    <property type="match status" value="1"/>
</dbReference>
<dbReference type="InterPro" id="IPR000182">
    <property type="entry name" value="GNAT_dom"/>
</dbReference>
<dbReference type="Pfam" id="PF13530">
    <property type="entry name" value="SCP2_2"/>
    <property type="match status" value="1"/>
</dbReference>
<dbReference type="OrthoDB" id="8399956at2"/>
<evidence type="ECO:0000313" key="8">
    <source>
        <dbReference type="Proteomes" id="UP000245711"/>
    </source>
</evidence>
<dbReference type="RefSeq" id="WP_109328254.1">
    <property type="nucleotide sequence ID" value="NZ_CP021354.1"/>
</dbReference>
<protein>
    <submittedName>
        <fullName evidence="7">Enhanced intracellular survival protein Eis</fullName>
    </submittedName>
</protein>
<comment type="subunit">
    <text evidence="5">Homohexamer; trimer of dimers.</text>
</comment>
<dbReference type="SUPFAM" id="SSF55718">
    <property type="entry name" value="SCP-like"/>
    <property type="match status" value="1"/>
</dbReference>
<dbReference type="InterPro" id="IPR051554">
    <property type="entry name" value="Acetyltransferase_Eis"/>
</dbReference>
<dbReference type="InterPro" id="IPR016181">
    <property type="entry name" value="Acyl_CoA_acyltransferase"/>
</dbReference>
<dbReference type="PANTHER" id="PTHR37817:SF1">
    <property type="entry name" value="N-ACETYLTRANSFERASE EIS"/>
    <property type="match status" value="1"/>
</dbReference>
<evidence type="ECO:0000259" key="6">
    <source>
        <dbReference type="PROSITE" id="PS51186"/>
    </source>
</evidence>
<dbReference type="Gene3D" id="3.40.630.30">
    <property type="match status" value="2"/>
</dbReference>
<dbReference type="HAMAP" id="MF_01812">
    <property type="entry name" value="Eis"/>
    <property type="match status" value="1"/>
</dbReference>
<dbReference type="KEGG" id="roz:CBI38_09050"/>
<feature type="domain" description="N-acetyltransferase" evidence="6">
    <location>
        <begin position="8"/>
        <end position="157"/>
    </location>
</feature>
<dbReference type="NCBIfam" id="NF002368">
    <property type="entry name" value="PRK01346.1-5"/>
    <property type="match status" value="1"/>
</dbReference>
<evidence type="ECO:0000313" key="7">
    <source>
        <dbReference type="EMBL" id="AWK71722.1"/>
    </source>
</evidence>
<reference evidence="7 8" key="1">
    <citation type="submission" date="2017-05" db="EMBL/GenBank/DDBJ databases">
        <title>Isolation of Rhodococcus sp. S2-17 biodegrading of BP-3.</title>
        <authorList>
            <person name="Lee Y."/>
            <person name="Kim K.H."/>
            <person name="Chun B.H."/>
            <person name="Jung H.S."/>
            <person name="Jeon C.O."/>
        </authorList>
    </citation>
    <scope>NUCLEOTIDE SEQUENCE [LARGE SCALE GENOMIC DNA]</scope>
    <source>
        <strain evidence="7 8">S2-17</strain>
    </source>
</reference>
<evidence type="ECO:0000256" key="5">
    <source>
        <dbReference type="HAMAP-Rule" id="MF_01812"/>
    </source>
</evidence>
<dbReference type="PROSITE" id="PS51186">
    <property type="entry name" value="GNAT"/>
    <property type="match status" value="1"/>
</dbReference>
<feature type="active site" description="Proton acceptor; via carboxylate" evidence="5">
    <location>
        <position position="402"/>
    </location>
</feature>
<dbReference type="AlphaFoldDB" id="A0A2S2BT09"/>
<dbReference type="EMBL" id="CP021354">
    <property type="protein sequence ID" value="AWK71722.1"/>
    <property type="molecule type" value="Genomic_DNA"/>
</dbReference>
<evidence type="ECO:0000256" key="3">
    <source>
        <dbReference type="ARBA" id="ARBA00022679"/>
    </source>
</evidence>
<dbReference type="Gene3D" id="3.30.1050.10">
    <property type="entry name" value="SCP2 sterol-binding domain"/>
    <property type="match status" value="1"/>
</dbReference>
<accession>A0A2S2BT09</accession>
<feature type="binding site" evidence="5">
    <location>
        <begin position="94"/>
        <end position="99"/>
    </location>
    <ligand>
        <name>acetyl-CoA</name>
        <dbReference type="ChEBI" id="CHEBI:57288"/>
    </ligand>
</feature>
<keyword evidence="2" id="KW-1036">Host cytoplasmic vesicle</keyword>